<organism evidence="2 3">
    <name type="scientific">Thermococcus kodakarensis (strain ATCC BAA-918 / JCM 12380 / KOD1)</name>
    <name type="common">Pyrococcus kodakaraensis (strain KOD1)</name>
    <dbReference type="NCBI Taxonomy" id="69014"/>
    <lineage>
        <taxon>Archaea</taxon>
        <taxon>Methanobacteriati</taxon>
        <taxon>Methanobacteriota</taxon>
        <taxon>Thermococci</taxon>
        <taxon>Thermococcales</taxon>
        <taxon>Thermococcaceae</taxon>
        <taxon>Thermococcus</taxon>
    </lineage>
</organism>
<reference evidence="2 3" key="1">
    <citation type="journal article" date="2005" name="Genome Res.">
        <title>Complete genome sequence of the hyperthermophilic archaeon Thermococcus kodakaraensis KOD1 and comparison with Pyrococcus genomes.</title>
        <authorList>
            <person name="Fukui T."/>
            <person name="Atomi H."/>
            <person name="Kanai T."/>
            <person name="Matsumi R."/>
            <person name="Fujiwara S."/>
            <person name="Imanaka T."/>
        </authorList>
    </citation>
    <scope>NUCLEOTIDE SEQUENCE [LARGE SCALE GENOMIC DNA]</scope>
    <source>
        <strain evidence="3">ATCC BAA-918 / JCM 12380 / KOD1</strain>
    </source>
</reference>
<dbReference type="AlphaFoldDB" id="Q5JFS7"/>
<dbReference type="InterPro" id="IPR016181">
    <property type="entry name" value="Acyl_CoA_acyltransferase"/>
</dbReference>
<dbReference type="InterPro" id="IPR000182">
    <property type="entry name" value="GNAT_dom"/>
</dbReference>
<dbReference type="OrthoDB" id="120213at2157"/>
<dbReference type="PhylomeDB" id="Q5JFS7"/>
<protein>
    <submittedName>
        <fullName evidence="2">Ribosomal protein-serine acetyltransferase RimL homolog</fullName>
    </submittedName>
</protein>
<keyword evidence="2" id="KW-0687">Ribonucleoprotein</keyword>
<accession>Q5JFS7</accession>
<dbReference type="Proteomes" id="UP000000536">
    <property type="component" value="Chromosome"/>
</dbReference>
<gene>
    <name evidence="2" type="ordered locus">TK0233</name>
</gene>
<dbReference type="EMBL" id="AP006878">
    <property type="protein sequence ID" value="BAD84422.1"/>
    <property type="molecule type" value="Genomic_DNA"/>
</dbReference>
<dbReference type="SUPFAM" id="SSF55729">
    <property type="entry name" value="Acyl-CoA N-acyltransferases (Nat)"/>
    <property type="match status" value="1"/>
</dbReference>
<sequence>MRPIILKGEKVALGVIIKEDVQKIWEWNNDREVAKSLADPSDVSTLEEWMRWYENLTAKKLTKRAFAVLNDDGELVGTVILSGIDLRNGTAEIGYFIGKEHWGKGYASEAVKLALRFCFQYMNLRKVFARTYENNAASIKVLEKNGFKLTGKLRKHAWTPEGYVDVLFYDIMREEWQALAEAMGNTWTSCFTS</sequence>
<dbReference type="Pfam" id="PF13302">
    <property type="entry name" value="Acetyltransf_3"/>
    <property type="match status" value="1"/>
</dbReference>
<name>Q5JFS7_THEKO</name>
<evidence type="ECO:0000259" key="1">
    <source>
        <dbReference type="PROSITE" id="PS51186"/>
    </source>
</evidence>
<dbReference type="Gene3D" id="3.40.630.30">
    <property type="match status" value="1"/>
</dbReference>
<dbReference type="PANTHER" id="PTHR43328">
    <property type="entry name" value="ACETYLTRANSFERASE-RELATED"/>
    <property type="match status" value="1"/>
</dbReference>
<dbReference type="eggNOG" id="arCOG00842">
    <property type="taxonomic scope" value="Archaea"/>
</dbReference>
<dbReference type="GO" id="GO:0005840">
    <property type="term" value="C:ribosome"/>
    <property type="evidence" value="ECO:0007669"/>
    <property type="project" value="UniProtKB-KW"/>
</dbReference>
<proteinExistence type="predicted"/>
<dbReference type="STRING" id="69014.TK0233"/>
<dbReference type="HOGENOM" id="CLU_013985_3_2_2"/>
<keyword evidence="3" id="KW-1185">Reference proteome</keyword>
<dbReference type="KEGG" id="tko:TK0233"/>
<keyword evidence="2" id="KW-0689">Ribosomal protein</keyword>
<dbReference type="GO" id="GO:0016747">
    <property type="term" value="F:acyltransferase activity, transferring groups other than amino-acyl groups"/>
    <property type="evidence" value="ECO:0007669"/>
    <property type="project" value="InterPro"/>
</dbReference>
<dbReference type="CDD" id="cd04301">
    <property type="entry name" value="NAT_SF"/>
    <property type="match status" value="1"/>
</dbReference>
<evidence type="ECO:0000313" key="3">
    <source>
        <dbReference type="Proteomes" id="UP000000536"/>
    </source>
</evidence>
<dbReference type="PATRIC" id="fig|69014.16.peg.232"/>
<dbReference type="InParanoid" id="Q5JFS7"/>
<dbReference type="EnsemblBacteria" id="BAD84422">
    <property type="protein sequence ID" value="BAD84422"/>
    <property type="gene ID" value="TK0233"/>
</dbReference>
<feature type="domain" description="N-acetyltransferase" evidence="1">
    <location>
        <begin position="11"/>
        <end position="170"/>
    </location>
</feature>
<dbReference type="PANTHER" id="PTHR43328:SF1">
    <property type="entry name" value="N-ACETYLTRANSFERASE DOMAIN-CONTAINING PROTEIN"/>
    <property type="match status" value="1"/>
</dbReference>
<dbReference type="PROSITE" id="PS51186">
    <property type="entry name" value="GNAT"/>
    <property type="match status" value="1"/>
</dbReference>
<evidence type="ECO:0000313" key="2">
    <source>
        <dbReference type="EMBL" id="BAD84422.1"/>
    </source>
</evidence>